<dbReference type="PROSITE" id="PS51007">
    <property type="entry name" value="CYTC"/>
    <property type="match status" value="1"/>
</dbReference>
<keyword evidence="6 14" id="KW-0812">Transmembrane</keyword>
<feature type="transmembrane region" description="Helical" evidence="14">
    <location>
        <begin position="212"/>
        <end position="235"/>
    </location>
</feature>
<dbReference type="EMBL" id="JAAGRQ010000018">
    <property type="protein sequence ID" value="NDY56368.1"/>
    <property type="molecule type" value="Genomic_DNA"/>
</dbReference>
<evidence type="ECO:0000256" key="6">
    <source>
        <dbReference type="ARBA" id="ARBA00022692"/>
    </source>
</evidence>
<name>A0A7K3NJJ5_9BACT</name>
<evidence type="ECO:0000256" key="1">
    <source>
        <dbReference type="ARBA" id="ARBA00004651"/>
    </source>
</evidence>
<organism evidence="16 17">
    <name type="scientific">Desulfolutivibrio sulfodismutans</name>
    <dbReference type="NCBI Taxonomy" id="63561"/>
    <lineage>
        <taxon>Bacteria</taxon>
        <taxon>Pseudomonadati</taxon>
        <taxon>Thermodesulfobacteriota</taxon>
        <taxon>Desulfovibrionia</taxon>
        <taxon>Desulfovibrionales</taxon>
        <taxon>Desulfovibrionaceae</taxon>
        <taxon>Desulfolutivibrio</taxon>
    </lineage>
</organism>
<dbReference type="PANTHER" id="PTHR35038:SF8">
    <property type="entry name" value="C-TYPE POLYHEME CYTOCHROME OMCC"/>
    <property type="match status" value="1"/>
</dbReference>
<evidence type="ECO:0000256" key="8">
    <source>
        <dbReference type="ARBA" id="ARBA00022729"/>
    </source>
</evidence>
<evidence type="ECO:0000256" key="3">
    <source>
        <dbReference type="ARBA" id="ARBA00022448"/>
    </source>
</evidence>
<keyword evidence="10 14" id="KW-1133">Transmembrane helix</keyword>
<reference evidence="16 17" key="1">
    <citation type="submission" date="2020-02" db="EMBL/GenBank/DDBJ databases">
        <title>Comparative genomics of sulfur disproportionating microorganisms.</title>
        <authorList>
            <person name="Ward L.M."/>
            <person name="Bertran E."/>
            <person name="Johnston D.T."/>
        </authorList>
    </citation>
    <scope>NUCLEOTIDE SEQUENCE [LARGE SCALE GENOMIC DNA]</scope>
    <source>
        <strain evidence="16 17">DSM 3696</strain>
    </source>
</reference>
<feature type="transmembrane region" description="Helical" evidence="14">
    <location>
        <begin position="106"/>
        <end position="124"/>
    </location>
</feature>
<evidence type="ECO:0000256" key="2">
    <source>
        <dbReference type="ARBA" id="ARBA00009819"/>
    </source>
</evidence>
<dbReference type="SUPFAM" id="SSF48695">
    <property type="entry name" value="Multiheme cytochromes"/>
    <property type="match status" value="1"/>
</dbReference>
<feature type="domain" description="Cytochrome c" evidence="15">
    <location>
        <begin position="351"/>
        <end position="424"/>
    </location>
</feature>
<gene>
    <name evidence="16" type="ORF">G3N56_06375</name>
</gene>
<sequence length="879" mass="95563">MDYPVWQIAATGGGFWIALIATVHVFVAHFAVGGGLFLVLTETKGHRENSPAILDYVKSHTTFFLLLTMVFGGLSGVAIWFTIAVLSPGGTLTLVNAFVWGWATEWTFFLGEIAALLIYHYSFGKMAPRDHLRVGWLYFIFAWLSLLTINGIIGVMLTPGAWATTNDFWDGMFNPSFWPSLFFRSFLAFLLAGLFGFVTAVRVKEPAARERVVRSCVMWAVLSLPLLALSGWWYLTVLPPSTLDFILRGSAEITPYLQALPVIAVAVGVFALLMAVRLPLSVRTPVAALLLVLGFGVVGAFEYIREAGRRPFIIQERLWSTGIAPARAEPLSDPFLPRAAWARNKDVTAENRLDAGRELYAFQCLSCHSLSGPMKDIRRYTGHIGNEGVAAYIIGQGRLFKQMPPFVGSPAERDALAAYITSTVNGRPLDKPVVADIKTLPLDIPAFAPDTASHLLLSWCTLGLKCITDADGFFTFLPPGSAVGAVLIRRDVVPEVVTDGVEITYAAPEGFKHPSRHVDFWKYAPSLIGKEPKPDQSAGGKGLDGSLAYNEKSKTFEAAGIPVVPYADDGSVNPYPLFTLTATDKATGQVVAQTKTVLPVSTEMSCWKCHGGAFRKGGVTGIAGGTAEGILTVHDKRSGTDLAARAAAGQPVMCQSCHPDALFDAAADPKRLNLSAAMHGFHVNYMTGQGEDACANCHPDSHTGVTRCLRDNHSAKGIGCASCHGYLEDHALSVLRSEQAAGKERAEIFMKNIRPRLVPQTADINPRLAWIQEPDCLTCHKDFTMAERDAKAFNVWVKDRSGLYRSRKEDTGNVPCIACHGAPHATYVANNAYGKNRDNVQPIQYMGFSGVIGSKGRCDVCHTVEMEGSEVHHPNMVRE</sequence>
<evidence type="ECO:0000313" key="16">
    <source>
        <dbReference type="EMBL" id="NDY56368.1"/>
    </source>
</evidence>
<evidence type="ECO:0000256" key="13">
    <source>
        <dbReference type="PROSITE-ProRule" id="PRU00433"/>
    </source>
</evidence>
<evidence type="ECO:0000256" key="9">
    <source>
        <dbReference type="ARBA" id="ARBA00022982"/>
    </source>
</evidence>
<comment type="caution">
    <text evidence="16">The sequence shown here is derived from an EMBL/GenBank/DDBJ whole genome shotgun (WGS) entry which is preliminary data.</text>
</comment>
<dbReference type="AlphaFoldDB" id="A0A7K3NJJ5"/>
<keyword evidence="5 13" id="KW-0349">Heme</keyword>
<keyword evidence="7 13" id="KW-0479">Metal-binding</keyword>
<dbReference type="GO" id="GO:0070069">
    <property type="term" value="C:cytochrome complex"/>
    <property type="evidence" value="ECO:0007669"/>
    <property type="project" value="InterPro"/>
</dbReference>
<dbReference type="GO" id="GO:0005886">
    <property type="term" value="C:plasma membrane"/>
    <property type="evidence" value="ECO:0007669"/>
    <property type="project" value="UniProtKB-SubCell"/>
</dbReference>
<protein>
    <submittedName>
        <fullName evidence="16">Cytochrome C</fullName>
    </submittedName>
</protein>
<evidence type="ECO:0000313" key="17">
    <source>
        <dbReference type="Proteomes" id="UP000469724"/>
    </source>
</evidence>
<keyword evidence="3" id="KW-0813">Transport</keyword>
<comment type="subcellular location">
    <subcellularLocation>
        <location evidence="1">Cell membrane</location>
        <topology evidence="1">Multi-pass membrane protein</topology>
    </subcellularLocation>
</comment>
<dbReference type="InterPro" id="IPR036280">
    <property type="entry name" value="Multihaem_cyt_sf"/>
</dbReference>
<dbReference type="Pfam" id="PF13442">
    <property type="entry name" value="Cytochrome_CBB3"/>
    <property type="match status" value="1"/>
</dbReference>
<accession>A0A7K3NJJ5</accession>
<dbReference type="Gene3D" id="3.90.10.10">
    <property type="entry name" value="Cytochrome C3"/>
    <property type="match status" value="1"/>
</dbReference>
<dbReference type="GO" id="GO:0020037">
    <property type="term" value="F:heme binding"/>
    <property type="evidence" value="ECO:0007669"/>
    <property type="project" value="InterPro"/>
</dbReference>
<evidence type="ECO:0000256" key="12">
    <source>
        <dbReference type="ARBA" id="ARBA00023136"/>
    </source>
</evidence>
<dbReference type="GO" id="GO:0016491">
    <property type="term" value="F:oxidoreductase activity"/>
    <property type="evidence" value="ECO:0007669"/>
    <property type="project" value="TreeGrafter"/>
</dbReference>
<dbReference type="CDD" id="cd08168">
    <property type="entry name" value="Cytochrom_C3"/>
    <property type="match status" value="1"/>
</dbReference>
<dbReference type="SUPFAM" id="SSF46626">
    <property type="entry name" value="Cytochrome c"/>
    <property type="match status" value="1"/>
</dbReference>
<keyword evidence="11 13" id="KW-0408">Iron</keyword>
<proteinExistence type="inferred from homology"/>
<evidence type="ECO:0000256" key="7">
    <source>
        <dbReference type="ARBA" id="ARBA00022723"/>
    </source>
</evidence>
<dbReference type="GO" id="GO:0046872">
    <property type="term" value="F:metal ion binding"/>
    <property type="evidence" value="ECO:0007669"/>
    <property type="project" value="UniProtKB-KW"/>
</dbReference>
<evidence type="ECO:0000256" key="14">
    <source>
        <dbReference type="SAM" id="Phobius"/>
    </source>
</evidence>
<dbReference type="GO" id="GO:0019646">
    <property type="term" value="P:aerobic electron transport chain"/>
    <property type="evidence" value="ECO:0007669"/>
    <property type="project" value="InterPro"/>
</dbReference>
<feature type="transmembrane region" description="Helical" evidence="14">
    <location>
        <begin position="136"/>
        <end position="157"/>
    </location>
</feature>
<dbReference type="InterPro" id="IPR002585">
    <property type="entry name" value="Cyt-d_ubiquinol_oxidase_su_1"/>
</dbReference>
<dbReference type="Proteomes" id="UP000469724">
    <property type="component" value="Unassembled WGS sequence"/>
</dbReference>
<keyword evidence="9" id="KW-0249">Electron transport</keyword>
<dbReference type="Gene3D" id="1.10.760.10">
    <property type="entry name" value="Cytochrome c-like domain"/>
    <property type="match status" value="1"/>
</dbReference>
<evidence type="ECO:0000256" key="11">
    <source>
        <dbReference type="ARBA" id="ARBA00023004"/>
    </source>
</evidence>
<evidence type="ECO:0000256" key="10">
    <source>
        <dbReference type="ARBA" id="ARBA00022989"/>
    </source>
</evidence>
<dbReference type="Gene3D" id="1.10.1130.10">
    <property type="entry name" value="Flavocytochrome C3, Chain A"/>
    <property type="match status" value="1"/>
</dbReference>
<feature type="transmembrane region" description="Helical" evidence="14">
    <location>
        <begin position="255"/>
        <end position="274"/>
    </location>
</feature>
<keyword evidence="12 14" id="KW-0472">Membrane</keyword>
<evidence type="ECO:0000259" key="15">
    <source>
        <dbReference type="PROSITE" id="PS51007"/>
    </source>
</evidence>
<dbReference type="InterPro" id="IPR051829">
    <property type="entry name" value="Multiheme_Cytochr_ET"/>
</dbReference>
<evidence type="ECO:0000256" key="4">
    <source>
        <dbReference type="ARBA" id="ARBA00022475"/>
    </source>
</evidence>
<dbReference type="InterPro" id="IPR036909">
    <property type="entry name" value="Cyt_c-like_dom_sf"/>
</dbReference>
<keyword evidence="4" id="KW-1003">Cell membrane</keyword>
<feature type="transmembrane region" description="Helical" evidence="14">
    <location>
        <begin position="61"/>
        <end position="86"/>
    </location>
</feature>
<dbReference type="GO" id="GO:0009055">
    <property type="term" value="F:electron transfer activity"/>
    <property type="evidence" value="ECO:0007669"/>
    <property type="project" value="InterPro"/>
</dbReference>
<dbReference type="Pfam" id="PF01654">
    <property type="entry name" value="Cyt_bd_oxida_I"/>
    <property type="match status" value="1"/>
</dbReference>
<feature type="transmembrane region" description="Helical" evidence="14">
    <location>
        <begin position="15"/>
        <end position="40"/>
    </location>
</feature>
<comment type="similarity">
    <text evidence="2">Belongs to the cytochrome ubiquinol oxidase subunit 1 family.</text>
</comment>
<dbReference type="RefSeq" id="WP_163301424.1">
    <property type="nucleotide sequence ID" value="NZ_JAAGRQ010000018.1"/>
</dbReference>
<feature type="transmembrane region" description="Helical" evidence="14">
    <location>
        <begin position="286"/>
        <end position="304"/>
    </location>
</feature>
<dbReference type="InterPro" id="IPR009056">
    <property type="entry name" value="Cyt_c-like_dom"/>
</dbReference>
<keyword evidence="8" id="KW-0732">Signal</keyword>
<keyword evidence="17" id="KW-1185">Reference proteome</keyword>
<evidence type="ECO:0000256" key="5">
    <source>
        <dbReference type="ARBA" id="ARBA00022617"/>
    </source>
</evidence>
<feature type="transmembrane region" description="Helical" evidence="14">
    <location>
        <begin position="177"/>
        <end position="200"/>
    </location>
</feature>
<dbReference type="PANTHER" id="PTHR35038">
    <property type="entry name" value="DISSIMILATORY SULFITE REDUCTASE SIRA"/>
    <property type="match status" value="1"/>
</dbReference>